<organism evidence="3 4">
    <name type="scientific">Alteracholeplasma palmae (strain ATCC 49389 / J233)</name>
    <name type="common">Acholeplasma palmae</name>
    <dbReference type="NCBI Taxonomy" id="1318466"/>
    <lineage>
        <taxon>Bacteria</taxon>
        <taxon>Bacillati</taxon>
        <taxon>Mycoplasmatota</taxon>
        <taxon>Mollicutes</taxon>
        <taxon>Acholeplasmatales</taxon>
        <taxon>Acholeplasmataceae</taxon>
        <taxon>Acholeplasma</taxon>
    </lineage>
</organism>
<dbReference type="RefSeq" id="WP_030003572.1">
    <property type="nucleotide sequence ID" value="NC_022538.1"/>
</dbReference>
<dbReference type="STRING" id="1318466.BN85411090"/>
<name>U4KS36_ALTPJ</name>
<feature type="domain" description="DUF4143" evidence="2">
    <location>
        <begin position="201"/>
        <end position="364"/>
    </location>
</feature>
<evidence type="ECO:0000259" key="2">
    <source>
        <dbReference type="Pfam" id="PF13635"/>
    </source>
</evidence>
<dbReference type="OrthoDB" id="128089at2"/>
<evidence type="ECO:0000313" key="3">
    <source>
        <dbReference type="EMBL" id="CCV64686.1"/>
    </source>
</evidence>
<dbReference type="PANTHER" id="PTHR43566:SF2">
    <property type="entry name" value="DUF4143 DOMAIN-CONTAINING PROTEIN"/>
    <property type="match status" value="1"/>
</dbReference>
<protein>
    <recommendedName>
        <fullName evidence="5">ATPase</fullName>
    </recommendedName>
</protein>
<feature type="domain" description="AAA" evidence="1">
    <location>
        <begin position="21"/>
        <end position="135"/>
    </location>
</feature>
<evidence type="ECO:0000259" key="1">
    <source>
        <dbReference type="Pfam" id="PF13173"/>
    </source>
</evidence>
<dbReference type="KEGG" id="apal:BN85411090"/>
<gene>
    <name evidence="3" type="ORF">BN85411090</name>
</gene>
<dbReference type="Pfam" id="PF13635">
    <property type="entry name" value="DUF4143"/>
    <property type="match status" value="1"/>
</dbReference>
<evidence type="ECO:0008006" key="5">
    <source>
        <dbReference type="Google" id="ProtNLM"/>
    </source>
</evidence>
<dbReference type="SUPFAM" id="SSF52540">
    <property type="entry name" value="P-loop containing nucleoside triphosphate hydrolases"/>
    <property type="match status" value="1"/>
</dbReference>
<dbReference type="EMBL" id="FO681347">
    <property type="protein sequence ID" value="CCV64686.1"/>
    <property type="molecule type" value="Genomic_DNA"/>
</dbReference>
<dbReference type="Proteomes" id="UP000032740">
    <property type="component" value="Chromosome"/>
</dbReference>
<keyword evidence="4" id="KW-1185">Reference proteome</keyword>
<accession>U4KS36</accession>
<dbReference type="PANTHER" id="PTHR43566">
    <property type="entry name" value="CONSERVED PROTEIN"/>
    <property type="match status" value="1"/>
</dbReference>
<reference evidence="3 4" key="1">
    <citation type="journal article" date="2013" name="J. Mol. Microbiol. Biotechnol.">
        <title>Analysis of the Complete Genomes of Acholeplasma brassicae , A. palmae and A. laidlawii and Their Comparison to the Obligate Parasites from ' Candidatus Phytoplasma'.</title>
        <authorList>
            <person name="Kube M."/>
            <person name="Siewert C."/>
            <person name="Migdoll A.M."/>
            <person name="Duduk B."/>
            <person name="Holz S."/>
            <person name="Rabus R."/>
            <person name="Seemuller E."/>
            <person name="Mitrovic J."/>
            <person name="Muller I."/>
            <person name="Buttner C."/>
            <person name="Reinhardt R."/>
        </authorList>
    </citation>
    <scope>NUCLEOTIDE SEQUENCE [LARGE SCALE GENOMIC DNA]</scope>
    <source>
        <strain evidence="3 4">J233</strain>
    </source>
</reference>
<dbReference type="InterPro" id="IPR027417">
    <property type="entry name" value="P-loop_NTPase"/>
</dbReference>
<sequence length="420" mass="46793">MAYKKRIVDSQIEFLLTASGAVLIEGPKWTGKTTTAKQFCKSFIVMDDPKNRVSNLNFARVAPEMILAGANPRLIDEWQVAPILWDAVRHEVDNRSKMGQFILTGSAVPTRSEEILHSGVGRIARLKMRTMSLLESDDSDGKISLRSLFLNKTVSPAINDLTIKKLAFLICRGGWPVAVNLEEKAALQQVKNYYDALIDYDINNVDETIRDIDKMRSLMKTLSRNISTQATISTLVEDLKNTDNLISDVTISKYLTILKSLHVIEDLSAWNPNLRSKVVVRTSPTRHFIDPSIATAALGISPNDLLTDFNTMGLFFESMCIRDLRVYADGLGGNVYHYRDKSGLECDAIIHLDNGQWGAIEIKLADHLIPDAIKSLNNLVSKIDDKKMNKPSFLMVLTGGNSSYRREDGIYVVSIGSLGI</sequence>
<dbReference type="InterPro" id="IPR041682">
    <property type="entry name" value="AAA_14"/>
</dbReference>
<proteinExistence type="predicted"/>
<dbReference type="HOGENOM" id="CLU_041527_4_1_14"/>
<dbReference type="AlphaFoldDB" id="U4KS36"/>
<evidence type="ECO:0000313" key="4">
    <source>
        <dbReference type="Proteomes" id="UP000032740"/>
    </source>
</evidence>
<dbReference type="InterPro" id="IPR025420">
    <property type="entry name" value="DUF4143"/>
</dbReference>
<dbReference type="Pfam" id="PF13173">
    <property type="entry name" value="AAA_14"/>
    <property type="match status" value="1"/>
</dbReference>